<feature type="compositionally biased region" description="Polar residues" evidence="1">
    <location>
        <begin position="137"/>
        <end position="150"/>
    </location>
</feature>
<evidence type="ECO:0000256" key="1">
    <source>
        <dbReference type="SAM" id="MobiDB-lite"/>
    </source>
</evidence>
<dbReference type="EnsemblMetazoa" id="ASIC002723-RA">
    <property type="protein sequence ID" value="ASIC002723-PA"/>
    <property type="gene ID" value="ASIC002723"/>
</dbReference>
<proteinExistence type="predicted"/>
<feature type="compositionally biased region" description="Basic residues" evidence="1">
    <location>
        <begin position="1"/>
        <end position="16"/>
    </location>
</feature>
<reference evidence="3" key="2">
    <citation type="submission" date="2020-05" db="UniProtKB">
        <authorList>
            <consortium name="EnsemblMetazoa"/>
        </authorList>
    </citation>
    <scope>IDENTIFICATION</scope>
</reference>
<organism evidence="2">
    <name type="scientific">Anopheles sinensis</name>
    <name type="common">Mosquito</name>
    <dbReference type="NCBI Taxonomy" id="74873"/>
    <lineage>
        <taxon>Eukaryota</taxon>
        <taxon>Metazoa</taxon>
        <taxon>Ecdysozoa</taxon>
        <taxon>Arthropoda</taxon>
        <taxon>Hexapoda</taxon>
        <taxon>Insecta</taxon>
        <taxon>Pterygota</taxon>
        <taxon>Neoptera</taxon>
        <taxon>Endopterygota</taxon>
        <taxon>Diptera</taxon>
        <taxon>Nematocera</taxon>
        <taxon>Culicoidea</taxon>
        <taxon>Culicidae</taxon>
        <taxon>Anophelinae</taxon>
        <taxon>Anopheles</taxon>
    </lineage>
</organism>
<name>A0A084VCV8_ANOSI</name>
<reference evidence="2 4" key="1">
    <citation type="journal article" date="2014" name="BMC Genomics">
        <title>Genome sequence of Anopheles sinensis provides insight into genetics basis of mosquito competence for malaria parasites.</title>
        <authorList>
            <person name="Zhou D."/>
            <person name="Zhang D."/>
            <person name="Ding G."/>
            <person name="Shi L."/>
            <person name="Hou Q."/>
            <person name="Ye Y."/>
            <person name="Xu Y."/>
            <person name="Zhou H."/>
            <person name="Xiong C."/>
            <person name="Li S."/>
            <person name="Yu J."/>
            <person name="Hong S."/>
            <person name="Yu X."/>
            <person name="Zou P."/>
            <person name="Chen C."/>
            <person name="Chang X."/>
            <person name="Wang W."/>
            <person name="Lv Y."/>
            <person name="Sun Y."/>
            <person name="Ma L."/>
            <person name="Shen B."/>
            <person name="Zhu C."/>
        </authorList>
    </citation>
    <scope>NUCLEOTIDE SEQUENCE [LARGE SCALE GENOMIC DNA]</scope>
</reference>
<evidence type="ECO:0000313" key="3">
    <source>
        <dbReference type="EnsemblMetazoa" id="ASIC002723-PA"/>
    </source>
</evidence>
<accession>A0A084VCV8</accession>
<dbReference type="EMBL" id="ATLV01010939">
    <property type="status" value="NOT_ANNOTATED_CDS"/>
    <property type="molecule type" value="Genomic_DNA"/>
</dbReference>
<evidence type="ECO:0000313" key="4">
    <source>
        <dbReference type="Proteomes" id="UP000030765"/>
    </source>
</evidence>
<feature type="region of interest" description="Disordered" evidence="1">
    <location>
        <begin position="1"/>
        <end position="22"/>
    </location>
</feature>
<sequence length="150" mass="17462">MSLHHHHHHHHRRLSRFHLESNRAPNTVHHHTSGLYRCSRAEKSHWTSTAFSRSRLTLHFVHFRNGADFHVPAPFYPHALAFRGVAAKRRRICDVIARPSFLKPSGLFVGARWANVRREREMHIRGAAKRTGWSAREQVNSQPKTTMTTC</sequence>
<dbReference type="VEuPathDB" id="VectorBase:ASIC002723"/>
<feature type="region of interest" description="Disordered" evidence="1">
    <location>
        <begin position="128"/>
        <end position="150"/>
    </location>
</feature>
<dbReference type="Proteomes" id="UP000030765">
    <property type="component" value="Unassembled WGS sequence"/>
</dbReference>
<dbReference type="AlphaFoldDB" id="A0A084VCV8"/>
<evidence type="ECO:0000313" key="2">
    <source>
        <dbReference type="EMBL" id="KFB35802.1"/>
    </source>
</evidence>
<gene>
    <name evidence="2" type="ORF">ZHAS_00002723</name>
</gene>
<keyword evidence="4" id="KW-1185">Reference proteome</keyword>
<dbReference type="EMBL" id="KE524624">
    <property type="protein sequence ID" value="KFB35802.1"/>
    <property type="molecule type" value="Genomic_DNA"/>
</dbReference>
<protein>
    <submittedName>
        <fullName evidence="2 3">Uncharacterized protein</fullName>
    </submittedName>
</protein>